<name>A0A819XTV8_9BILA</name>
<dbReference type="Proteomes" id="UP000663844">
    <property type="component" value="Unassembled WGS sequence"/>
</dbReference>
<dbReference type="AlphaFoldDB" id="A0A819XTV8"/>
<reference evidence="3" key="1">
    <citation type="submission" date="2021-02" db="EMBL/GenBank/DDBJ databases">
        <authorList>
            <person name="Nowell W R."/>
        </authorList>
    </citation>
    <scope>NUCLEOTIDE SEQUENCE</scope>
</reference>
<dbReference type="EMBL" id="CAJOAY010006441">
    <property type="protein sequence ID" value="CAF4140385.1"/>
    <property type="molecule type" value="Genomic_DNA"/>
</dbReference>
<accession>A0A819XTV8</accession>
<evidence type="ECO:0000313" key="1">
    <source>
        <dbReference type="EMBL" id="CAF1171753.1"/>
    </source>
</evidence>
<sequence length="391" mass="45126">MSDDLVELVICGQQKSYSSFKLRPPLTTGFTFNLEEFIEYIKPKPKNKSVRFIVIFLDVFGHTLDSLLSSIGDITNIIGIYIGDNKIQNLEYNRPKIFHRPRRNITFSITLHAIHACQSASQNLFASNNKGDAIVWEQKANDLRGWLTTNSKIETCDILIIPLYTANDNLWLYQAELIEICNDLFKDSKTRVCTLDDYICPVESYPNMSKEEMSFITEENKKICSLLQEKSGPRRIYLFGNDELMSNEWSILMCNNEEFNFNENGPQYGDSFTFAEYESVTRGTIAKLNGYDGNLGRVTKSMLKRLGEIENAPIYFFCVLEDVRNKFEERETAANRMLSQLKMNYRDKCTIYSERFYTTEQAQNGPIREDDVLTHEMDRMIQSPAPVSSPN</sequence>
<evidence type="ECO:0000313" key="3">
    <source>
        <dbReference type="EMBL" id="CAF4140385.1"/>
    </source>
</evidence>
<evidence type="ECO:0000313" key="4">
    <source>
        <dbReference type="Proteomes" id="UP000663881"/>
    </source>
</evidence>
<dbReference type="Proteomes" id="UP000663881">
    <property type="component" value="Unassembled WGS sequence"/>
</dbReference>
<proteinExistence type="predicted"/>
<evidence type="ECO:0000313" key="2">
    <source>
        <dbReference type="EMBL" id="CAF3822161.1"/>
    </source>
</evidence>
<protein>
    <submittedName>
        <fullName evidence="3">Uncharacterized protein</fullName>
    </submittedName>
</protein>
<organism evidence="3 4">
    <name type="scientific">Adineta steineri</name>
    <dbReference type="NCBI Taxonomy" id="433720"/>
    <lineage>
        <taxon>Eukaryota</taxon>
        <taxon>Metazoa</taxon>
        <taxon>Spiralia</taxon>
        <taxon>Gnathifera</taxon>
        <taxon>Rotifera</taxon>
        <taxon>Eurotatoria</taxon>
        <taxon>Bdelloidea</taxon>
        <taxon>Adinetida</taxon>
        <taxon>Adinetidae</taxon>
        <taxon>Adineta</taxon>
    </lineage>
</organism>
<dbReference type="EMBL" id="CAJNOG010000320">
    <property type="protein sequence ID" value="CAF1171753.1"/>
    <property type="molecule type" value="Genomic_DNA"/>
</dbReference>
<comment type="caution">
    <text evidence="3">The sequence shown here is derived from an EMBL/GenBank/DDBJ whole genome shotgun (WGS) entry which is preliminary data.</text>
</comment>
<dbReference type="EMBL" id="CAJOAZ010001501">
    <property type="protein sequence ID" value="CAF3822161.1"/>
    <property type="molecule type" value="Genomic_DNA"/>
</dbReference>
<gene>
    <name evidence="1" type="ORF">JYZ213_LOCUS25256</name>
    <name evidence="3" type="ORF">OKA104_LOCUS37717</name>
    <name evidence="2" type="ORF">OXD698_LOCUS19514</name>
</gene>
<dbReference type="Proteomes" id="UP000663845">
    <property type="component" value="Unassembled WGS sequence"/>
</dbReference>